<dbReference type="SUPFAM" id="SSF63862">
    <property type="entry name" value="Thiamin pyrophosphokinase, substrate-binding domain"/>
    <property type="match status" value="1"/>
</dbReference>
<dbReference type="RefSeq" id="WP_271712676.1">
    <property type="nucleotide sequence ID" value="NZ_AP024169.1"/>
</dbReference>
<evidence type="ECO:0000259" key="6">
    <source>
        <dbReference type="SMART" id="SM00983"/>
    </source>
</evidence>
<dbReference type="PANTHER" id="PTHR41299">
    <property type="entry name" value="THIAMINE PYROPHOSPHOKINASE"/>
    <property type="match status" value="1"/>
</dbReference>
<organism evidence="7 8">
    <name type="scientific">Anaeromicropila herbilytica</name>
    <dbReference type="NCBI Taxonomy" id="2785025"/>
    <lineage>
        <taxon>Bacteria</taxon>
        <taxon>Bacillati</taxon>
        <taxon>Bacillota</taxon>
        <taxon>Clostridia</taxon>
        <taxon>Lachnospirales</taxon>
        <taxon>Lachnospiraceae</taxon>
        <taxon>Anaeromicropila</taxon>
    </lineage>
</organism>
<proteinExistence type="predicted"/>
<dbReference type="AlphaFoldDB" id="A0A7R7IDY7"/>
<sequence>MQNVVLIITGGEVTEQLLENVRKKNQFNITIAVDRGLEIATQCKLKIDYLVGDFDSVDATVLEHYRQSISDGKIDTTLKVYNPIKDSTDTQIAIELALSLQCTKIILVGATGSRFDHVLANVNLLMLPLLQGIEATIIDHHNKIYLMDGLHRNSIKIEKLKQYGKYISLLPLTEKVEGVSLEGFKYPLQDRTLIIGDSLGVSNELEDEYGDILIKSGILIVVESKD</sequence>
<dbReference type="Pfam" id="PF04265">
    <property type="entry name" value="TPK_B1_binding"/>
    <property type="match status" value="1"/>
</dbReference>
<dbReference type="Proteomes" id="UP000595897">
    <property type="component" value="Chromosome"/>
</dbReference>
<keyword evidence="2" id="KW-0547">Nucleotide-binding</keyword>
<feature type="domain" description="Thiamin pyrophosphokinase thiamin-binding" evidence="6">
    <location>
        <begin position="151"/>
        <end position="220"/>
    </location>
</feature>
<dbReference type="InterPro" id="IPR007371">
    <property type="entry name" value="TPK_catalytic"/>
</dbReference>
<evidence type="ECO:0000313" key="7">
    <source>
        <dbReference type="EMBL" id="BCN31564.1"/>
    </source>
</evidence>
<dbReference type="InterPro" id="IPR036371">
    <property type="entry name" value="TPK_B1-bd_sf"/>
</dbReference>
<reference evidence="7 8" key="1">
    <citation type="submission" date="2020-11" db="EMBL/GenBank/DDBJ databases">
        <title>Draft genome sequencing of a Lachnospiraceae strain isolated from anoxic soil subjected to BSD treatment.</title>
        <authorList>
            <person name="Uek A."/>
            <person name="Tonouchi A."/>
        </authorList>
    </citation>
    <scope>NUCLEOTIDE SEQUENCE [LARGE SCALE GENOMIC DNA]</scope>
    <source>
        <strain evidence="7 8">TB5</strain>
    </source>
</reference>
<name>A0A7R7IDY7_9FIRM</name>
<evidence type="ECO:0000256" key="5">
    <source>
        <dbReference type="NCBIfam" id="TIGR01378"/>
    </source>
</evidence>
<keyword evidence="1" id="KW-0808">Transferase</keyword>
<protein>
    <recommendedName>
        <fullName evidence="5">Thiamine diphosphokinase</fullName>
        <ecNumber evidence="5">2.7.6.2</ecNumber>
    </recommendedName>
</protein>
<dbReference type="NCBIfam" id="TIGR01378">
    <property type="entry name" value="thi_PPkinase"/>
    <property type="match status" value="1"/>
</dbReference>
<evidence type="ECO:0000256" key="4">
    <source>
        <dbReference type="ARBA" id="ARBA00022840"/>
    </source>
</evidence>
<dbReference type="GO" id="GO:0005524">
    <property type="term" value="F:ATP binding"/>
    <property type="evidence" value="ECO:0007669"/>
    <property type="project" value="UniProtKB-KW"/>
</dbReference>
<evidence type="ECO:0000256" key="3">
    <source>
        <dbReference type="ARBA" id="ARBA00022777"/>
    </source>
</evidence>
<dbReference type="KEGG" id="ahb:bsdtb5_28590"/>
<dbReference type="InterPro" id="IPR036759">
    <property type="entry name" value="TPK_catalytic_sf"/>
</dbReference>
<dbReference type="Pfam" id="PF04263">
    <property type="entry name" value="TPK_catalytic"/>
    <property type="match status" value="1"/>
</dbReference>
<dbReference type="GO" id="GO:0016301">
    <property type="term" value="F:kinase activity"/>
    <property type="evidence" value="ECO:0007669"/>
    <property type="project" value="UniProtKB-KW"/>
</dbReference>
<dbReference type="PANTHER" id="PTHR41299:SF1">
    <property type="entry name" value="THIAMINE PYROPHOSPHOKINASE"/>
    <property type="match status" value="1"/>
</dbReference>
<dbReference type="GO" id="GO:0004788">
    <property type="term" value="F:thiamine diphosphokinase activity"/>
    <property type="evidence" value="ECO:0007669"/>
    <property type="project" value="UniProtKB-UniRule"/>
</dbReference>
<dbReference type="CDD" id="cd07995">
    <property type="entry name" value="TPK"/>
    <property type="match status" value="1"/>
</dbReference>
<dbReference type="EMBL" id="AP024169">
    <property type="protein sequence ID" value="BCN31564.1"/>
    <property type="molecule type" value="Genomic_DNA"/>
</dbReference>
<dbReference type="InterPro" id="IPR053149">
    <property type="entry name" value="TPK"/>
</dbReference>
<dbReference type="GO" id="GO:0009229">
    <property type="term" value="P:thiamine diphosphate biosynthetic process"/>
    <property type="evidence" value="ECO:0007669"/>
    <property type="project" value="InterPro"/>
</dbReference>
<dbReference type="EC" id="2.7.6.2" evidence="5"/>
<evidence type="ECO:0000256" key="1">
    <source>
        <dbReference type="ARBA" id="ARBA00022679"/>
    </source>
</evidence>
<dbReference type="GO" id="GO:0030975">
    <property type="term" value="F:thiamine binding"/>
    <property type="evidence" value="ECO:0007669"/>
    <property type="project" value="InterPro"/>
</dbReference>
<keyword evidence="8" id="KW-1185">Reference proteome</keyword>
<dbReference type="SUPFAM" id="SSF63999">
    <property type="entry name" value="Thiamin pyrophosphokinase, catalytic domain"/>
    <property type="match status" value="1"/>
</dbReference>
<dbReference type="SMART" id="SM00983">
    <property type="entry name" value="TPK_B1_binding"/>
    <property type="match status" value="1"/>
</dbReference>
<dbReference type="InterPro" id="IPR006282">
    <property type="entry name" value="Thi_PPkinase"/>
</dbReference>
<evidence type="ECO:0000256" key="2">
    <source>
        <dbReference type="ARBA" id="ARBA00022741"/>
    </source>
</evidence>
<dbReference type="InterPro" id="IPR007373">
    <property type="entry name" value="Thiamin_PyroPKinase_B1-bd"/>
</dbReference>
<gene>
    <name evidence="7" type="ORF">bsdtb5_28590</name>
</gene>
<dbReference type="Gene3D" id="3.40.50.10240">
    <property type="entry name" value="Thiamin pyrophosphokinase, catalytic domain"/>
    <property type="match status" value="1"/>
</dbReference>
<dbReference type="GO" id="GO:0006772">
    <property type="term" value="P:thiamine metabolic process"/>
    <property type="evidence" value="ECO:0007669"/>
    <property type="project" value="UniProtKB-UniRule"/>
</dbReference>
<keyword evidence="4" id="KW-0067">ATP-binding</keyword>
<accession>A0A7R7IDY7</accession>
<evidence type="ECO:0000313" key="8">
    <source>
        <dbReference type="Proteomes" id="UP000595897"/>
    </source>
</evidence>
<keyword evidence="3 7" id="KW-0418">Kinase</keyword>